<feature type="compositionally biased region" description="Polar residues" evidence="1">
    <location>
        <begin position="1"/>
        <end position="10"/>
    </location>
</feature>
<feature type="compositionally biased region" description="Low complexity" evidence="1">
    <location>
        <begin position="13"/>
        <end position="34"/>
    </location>
</feature>
<evidence type="ECO:0000256" key="1">
    <source>
        <dbReference type="SAM" id="MobiDB-lite"/>
    </source>
</evidence>
<feature type="region of interest" description="Disordered" evidence="1">
    <location>
        <begin position="202"/>
        <end position="261"/>
    </location>
</feature>
<sequence length="261" mass="29281">MSEEMQNQLADSPAPEQAPTAEPVAVEATAPENEQPNEQQSKTFTQEELDAIVGKRLAREQRKWEREQTRRAQPAPTAAELPPVENFDSVDAYADALAERKAEELLARRELERQQMDFLDAYHDREEDARSKYDDFEQVAYNPKLPISNAMAETIQASDIGPDIAYYLGSNPKEAARIAALKSPILQAKEIGKIEAKMASEPILRKTTSAPPPIAPISGRGSGAPSYDTTDPRSIKNMSTSEWIEADRQRQMKKWEAQRNR</sequence>
<feature type="compositionally biased region" description="Basic and acidic residues" evidence="1">
    <location>
        <begin position="245"/>
        <end position="261"/>
    </location>
</feature>
<reference evidence="2" key="1">
    <citation type="submission" date="2020-05" db="EMBL/GenBank/DDBJ databases">
        <authorList>
            <person name="Chiriac C."/>
            <person name="Salcher M."/>
            <person name="Ghai R."/>
            <person name="Kavagutti S V."/>
        </authorList>
    </citation>
    <scope>NUCLEOTIDE SEQUENCE</scope>
</reference>
<feature type="compositionally biased region" description="Polar residues" evidence="1">
    <location>
        <begin position="36"/>
        <end position="46"/>
    </location>
</feature>
<evidence type="ECO:0000313" key="2">
    <source>
        <dbReference type="EMBL" id="CAB5222553.1"/>
    </source>
</evidence>
<evidence type="ECO:0008006" key="3">
    <source>
        <dbReference type="Google" id="ProtNLM"/>
    </source>
</evidence>
<accession>A0A6J7X5H3</accession>
<dbReference type="EMBL" id="LR798311">
    <property type="protein sequence ID" value="CAB5222553.1"/>
    <property type="molecule type" value="Genomic_DNA"/>
</dbReference>
<organism evidence="2">
    <name type="scientific">uncultured Caudovirales phage</name>
    <dbReference type="NCBI Taxonomy" id="2100421"/>
    <lineage>
        <taxon>Viruses</taxon>
        <taxon>Duplodnaviria</taxon>
        <taxon>Heunggongvirae</taxon>
        <taxon>Uroviricota</taxon>
        <taxon>Caudoviricetes</taxon>
        <taxon>Peduoviridae</taxon>
        <taxon>Maltschvirus</taxon>
        <taxon>Maltschvirus maltsch</taxon>
    </lineage>
</organism>
<feature type="region of interest" description="Disordered" evidence="1">
    <location>
        <begin position="1"/>
        <end position="86"/>
    </location>
</feature>
<protein>
    <recommendedName>
        <fullName evidence="3">Scaffolding protein</fullName>
    </recommendedName>
</protein>
<feature type="compositionally biased region" description="Basic and acidic residues" evidence="1">
    <location>
        <begin position="57"/>
        <end position="70"/>
    </location>
</feature>
<gene>
    <name evidence="2" type="ORF">UFOVP370_14</name>
</gene>
<proteinExistence type="predicted"/>
<name>A0A6J7X5H3_9CAUD</name>